<sequence>MMPPTGFGPGSQPMEQGDEALEYMPLPQDMRTYSPRIPEIERLAEADLTPALSLLGEVAAAAATVGASGGTMRFDLAPLDRANRALVAETLGSGEVAAKLRSVPAVAVQESDFAGIWTLQSARGDAIEVGSVPACLTEAPFRPARDAQGSEALKAPGVANAPSILVELQDKSRSFDPAADLHVVNLTLLPHTEADLAALDAALGEGAVTILSRGYGNCRITATALPHVWRVQFFNSQDHLILDTFEVTTMPEVACAAPEDLTDSANRLVQVIEAIA</sequence>
<gene>
    <name evidence="3" type="ORF">ACFQ4E_15630</name>
</gene>
<comment type="caution">
    <text evidence="3">The sequence shown here is derived from an EMBL/GenBank/DDBJ whole genome shotgun (WGS) entry which is preliminary data.</text>
</comment>
<proteinExistence type="inferred from homology"/>
<name>A0ABW3ZLJ7_9RHOB</name>
<evidence type="ECO:0000313" key="3">
    <source>
        <dbReference type="EMBL" id="MFD1343858.1"/>
    </source>
</evidence>
<dbReference type="Proteomes" id="UP001597135">
    <property type="component" value="Unassembled WGS sequence"/>
</dbReference>
<evidence type="ECO:0000259" key="2">
    <source>
        <dbReference type="Pfam" id="PF04809"/>
    </source>
</evidence>
<keyword evidence="4" id="KW-1185">Reference proteome</keyword>
<evidence type="ECO:0000256" key="1">
    <source>
        <dbReference type="ARBA" id="ARBA00010832"/>
    </source>
</evidence>
<organism evidence="3 4">
    <name type="scientific">Litorisediminicola beolgyonensis</name>
    <dbReference type="NCBI Taxonomy" id="1173614"/>
    <lineage>
        <taxon>Bacteria</taxon>
        <taxon>Pseudomonadati</taxon>
        <taxon>Pseudomonadota</taxon>
        <taxon>Alphaproteobacteria</taxon>
        <taxon>Rhodobacterales</taxon>
        <taxon>Paracoccaceae</taxon>
        <taxon>Litorisediminicola</taxon>
    </lineage>
</organism>
<feature type="domain" description="HupH hydrogenase expression protein C-terminal" evidence="2">
    <location>
        <begin position="158"/>
        <end position="274"/>
    </location>
</feature>
<comment type="similarity">
    <text evidence="1">Belongs to the HupH/HyaF family.</text>
</comment>
<dbReference type="EMBL" id="JBHTMU010000032">
    <property type="protein sequence ID" value="MFD1343858.1"/>
    <property type="molecule type" value="Genomic_DNA"/>
</dbReference>
<dbReference type="Pfam" id="PF04809">
    <property type="entry name" value="HupH_C"/>
    <property type="match status" value="2"/>
</dbReference>
<dbReference type="InterPro" id="IPR006894">
    <property type="entry name" value="HupH_Hydgase_express_prot_C"/>
</dbReference>
<reference evidence="4" key="1">
    <citation type="journal article" date="2019" name="Int. J. Syst. Evol. Microbiol.">
        <title>The Global Catalogue of Microorganisms (GCM) 10K type strain sequencing project: providing services to taxonomists for standard genome sequencing and annotation.</title>
        <authorList>
            <consortium name="The Broad Institute Genomics Platform"/>
            <consortium name="The Broad Institute Genome Sequencing Center for Infectious Disease"/>
            <person name="Wu L."/>
            <person name="Ma J."/>
        </authorList>
    </citation>
    <scope>NUCLEOTIDE SEQUENCE [LARGE SCALE GENOMIC DNA]</scope>
    <source>
        <strain evidence="4">CCUG 62953</strain>
    </source>
</reference>
<dbReference type="Gene3D" id="3.30.1370.140">
    <property type="entry name" value="HupH hydrogenase expression protein, C-terminal domain"/>
    <property type="match status" value="2"/>
</dbReference>
<accession>A0ABW3ZLJ7</accession>
<dbReference type="RefSeq" id="WP_386805178.1">
    <property type="nucleotide sequence ID" value="NZ_JBHTMU010000032.1"/>
</dbReference>
<protein>
    <submittedName>
        <fullName evidence="3">Hydrogenase expression/formation protein</fullName>
    </submittedName>
</protein>
<dbReference type="InterPro" id="IPR038527">
    <property type="entry name" value="HupH_C_sf"/>
</dbReference>
<evidence type="ECO:0000313" key="4">
    <source>
        <dbReference type="Proteomes" id="UP001597135"/>
    </source>
</evidence>
<feature type="domain" description="HupH hydrogenase expression protein C-terminal" evidence="2">
    <location>
        <begin position="51"/>
        <end position="135"/>
    </location>
</feature>